<dbReference type="Pfam" id="PF00089">
    <property type="entry name" value="Trypsin"/>
    <property type="match status" value="2"/>
</dbReference>
<organism evidence="20 21">
    <name type="scientific">Polypterus senegalus</name>
    <name type="common">Senegal bichir</name>
    <dbReference type="NCBI Taxonomy" id="55291"/>
    <lineage>
        <taxon>Eukaryota</taxon>
        <taxon>Metazoa</taxon>
        <taxon>Chordata</taxon>
        <taxon>Craniata</taxon>
        <taxon>Vertebrata</taxon>
        <taxon>Euteleostomi</taxon>
        <taxon>Actinopterygii</taxon>
        <taxon>Polypteriformes</taxon>
        <taxon>Polypteridae</taxon>
        <taxon>Polypterus</taxon>
    </lineage>
</organism>
<dbReference type="CDD" id="cd00190">
    <property type="entry name" value="Tryp_SPc"/>
    <property type="match status" value="1"/>
</dbReference>
<dbReference type="PRINTS" id="PR00722">
    <property type="entry name" value="CHYMOTRYPSIN"/>
</dbReference>
<dbReference type="PROSITE" id="PS00134">
    <property type="entry name" value="TRYPSIN_HIS"/>
    <property type="match status" value="1"/>
</dbReference>
<evidence type="ECO:0000256" key="4">
    <source>
        <dbReference type="ARBA" id="ARBA00022478"/>
    </source>
</evidence>
<dbReference type="Pfam" id="PF00940">
    <property type="entry name" value="RNA_pol"/>
    <property type="match status" value="1"/>
</dbReference>
<evidence type="ECO:0000256" key="15">
    <source>
        <dbReference type="ARBA" id="ARBA00063316"/>
    </source>
</evidence>
<dbReference type="GO" id="GO:0006390">
    <property type="term" value="P:mitochondrial transcription"/>
    <property type="evidence" value="ECO:0007669"/>
    <property type="project" value="TreeGrafter"/>
</dbReference>
<dbReference type="PANTHER" id="PTHR10102:SF0">
    <property type="entry name" value="DNA-DIRECTED RNA POLYMERASE, MITOCHONDRIAL"/>
    <property type="match status" value="1"/>
</dbReference>
<keyword evidence="11 17" id="KW-0804">Transcription</keyword>
<dbReference type="InterPro" id="IPR037159">
    <property type="entry name" value="RNA_POL_N_sf"/>
</dbReference>
<comment type="function">
    <text evidence="17">DNA-dependent RNA polymerase catalyzes the transcription of DNA into RNA using the four ribonucleoside triphosphates as substrates.</text>
</comment>
<comment type="catalytic activity">
    <reaction evidence="13 17">
        <text>RNA(n) + a ribonucleoside 5'-triphosphate = RNA(n+1) + diphosphate</text>
        <dbReference type="Rhea" id="RHEA:21248"/>
        <dbReference type="Rhea" id="RHEA-COMP:14527"/>
        <dbReference type="Rhea" id="RHEA-COMP:17342"/>
        <dbReference type="ChEBI" id="CHEBI:33019"/>
        <dbReference type="ChEBI" id="CHEBI:61557"/>
        <dbReference type="ChEBI" id="CHEBI:140395"/>
        <dbReference type="EC" id="2.7.7.6"/>
    </reaction>
</comment>
<keyword evidence="6 17" id="KW-0548">Nucleotidyltransferase</keyword>
<keyword evidence="21" id="KW-1185">Reference proteome</keyword>
<evidence type="ECO:0000256" key="3">
    <source>
        <dbReference type="ARBA" id="ARBA00009493"/>
    </source>
</evidence>
<dbReference type="Gene3D" id="1.10.287.280">
    <property type="match status" value="1"/>
</dbReference>
<dbReference type="InterPro" id="IPR043504">
    <property type="entry name" value="Peptidase_S1_PA_chymotrypsin"/>
</dbReference>
<dbReference type="Proteomes" id="UP000886611">
    <property type="component" value="Unassembled WGS sequence"/>
</dbReference>
<dbReference type="InterPro" id="IPR029262">
    <property type="entry name" value="RPOL_N"/>
</dbReference>
<keyword evidence="4 17" id="KW-0240">DNA-directed RNA polymerase</keyword>
<dbReference type="InterPro" id="IPR002885">
    <property type="entry name" value="PPR_rpt"/>
</dbReference>
<comment type="caution">
    <text evidence="20">The sequence shown here is derived from an EMBL/GenBank/DDBJ whole genome shotgun (WGS) entry which is preliminary data.</text>
</comment>
<comment type="function">
    <text evidence="14">DNA-dependent RNA polymerase catalyzes the transcription of mitochondrial DNA into RNA using the four ribonucleoside triphosphates as substrates. Component of the mitochondrial transcription initiation complex, composed at least of TFB2M, TFAM and POLRMT that is required for basal transcription of mitochondrial DNA. In this complex, TFAM recruits POLRMT to a specific promoter whereas TFB2M induces structural changes in POLRMT to enable promoter opening and trapping of the DNA non-template strand. Has DNA primase activity. Catalyzes the synthesis of short RNA primers that are necessary for the initiation of lagging-strand DNA synthesis from the origin of light-strand DNA replication (OriL).</text>
</comment>
<dbReference type="InterPro" id="IPR043502">
    <property type="entry name" value="DNA/RNA_pol_sf"/>
</dbReference>
<dbReference type="InterPro" id="IPR018114">
    <property type="entry name" value="TRYPSIN_HIS"/>
</dbReference>
<proteinExistence type="inferred from homology"/>
<dbReference type="SUPFAM" id="SSF56672">
    <property type="entry name" value="DNA/RNA polymerases"/>
    <property type="match status" value="1"/>
</dbReference>
<dbReference type="SMART" id="SM00020">
    <property type="entry name" value="Tryp_SPc"/>
    <property type="match status" value="1"/>
</dbReference>
<keyword evidence="7" id="KW-0809">Transit peptide</keyword>
<feature type="compositionally biased region" description="Basic and acidic residues" evidence="18">
    <location>
        <begin position="483"/>
        <end position="495"/>
    </location>
</feature>
<dbReference type="GO" id="GO:0034245">
    <property type="term" value="C:mitochondrial DNA-directed RNA polymerase complex"/>
    <property type="evidence" value="ECO:0007669"/>
    <property type="project" value="TreeGrafter"/>
</dbReference>
<dbReference type="Gene3D" id="1.25.40.10">
    <property type="entry name" value="Tetratricopeptide repeat domain"/>
    <property type="match status" value="1"/>
</dbReference>
<evidence type="ECO:0000256" key="14">
    <source>
        <dbReference type="ARBA" id="ARBA00057821"/>
    </source>
</evidence>
<evidence type="ECO:0000256" key="16">
    <source>
        <dbReference type="PROSITE-ProRule" id="PRU00708"/>
    </source>
</evidence>
<evidence type="ECO:0000256" key="2">
    <source>
        <dbReference type="ARBA" id="ARBA00004239"/>
    </source>
</evidence>
<evidence type="ECO:0000256" key="10">
    <source>
        <dbReference type="ARBA" id="ARBA00023157"/>
    </source>
</evidence>
<dbReference type="PROSITE" id="PS00900">
    <property type="entry name" value="RNA_POL_PHAGE_1"/>
    <property type="match status" value="1"/>
</dbReference>
<reference evidence="20 21" key="1">
    <citation type="journal article" date="2021" name="Cell">
        <title>Tracing the genetic footprints of vertebrate landing in non-teleost ray-finned fishes.</title>
        <authorList>
            <person name="Bi X."/>
            <person name="Wang K."/>
            <person name="Yang L."/>
            <person name="Pan H."/>
            <person name="Jiang H."/>
            <person name="Wei Q."/>
            <person name="Fang M."/>
            <person name="Yu H."/>
            <person name="Zhu C."/>
            <person name="Cai Y."/>
            <person name="He Y."/>
            <person name="Gan X."/>
            <person name="Zeng H."/>
            <person name="Yu D."/>
            <person name="Zhu Y."/>
            <person name="Jiang H."/>
            <person name="Qiu Q."/>
            <person name="Yang H."/>
            <person name="Zhang Y.E."/>
            <person name="Wang W."/>
            <person name="Zhu M."/>
            <person name="He S."/>
            <person name="Zhang G."/>
        </authorList>
    </citation>
    <scope>NUCLEOTIDE SEQUENCE [LARGE SCALE GENOMIC DNA]</scope>
    <source>
        <strain evidence="20">Bchr_013</strain>
    </source>
</reference>
<dbReference type="SUPFAM" id="SSF50494">
    <property type="entry name" value="Trypsin-like serine proteases"/>
    <property type="match status" value="2"/>
</dbReference>
<evidence type="ECO:0000313" key="20">
    <source>
        <dbReference type="EMBL" id="KAG2464093.1"/>
    </source>
</evidence>
<evidence type="ECO:0000256" key="8">
    <source>
        <dbReference type="ARBA" id="ARBA00023128"/>
    </source>
</evidence>
<evidence type="ECO:0000256" key="11">
    <source>
        <dbReference type="ARBA" id="ARBA00023163"/>
    </source>
</evidence>
<evidence type="ECO:0000256" key="18">
    <source>
        <dbReference type="SAM" id="MobiDB-lite"/>
    </source>
</evidence>
<evidence type="ECO:0000256" key="9">
    <source>
        <dbReference type="ARBA" id="ARBA00023145"/>
    </source>
</evidence>
<dbReference type="PANTHER" id="PTHR10102">
    <property type="entry name" value="DNA-DIRECTED RNA POLYMERASE, MITOCHONDRIAL"/>
    <property type="match status" value="1"/>
</dbReference>
<dbReference type="FunFam" id="1.10.287.280:FF:000001">
    <property type="entry name" value="DNA-directed RNA polymerase"/>
    <property type="match status" value="1"/>
</dbReference>
<sequence>MPRSRAPRNQGRYRGILAPESISSGDEIIGGHEARPHSHPYMAYLTMIENNGSFSFCGGVLIRKDFIMTAAHCNALQVLSSFSSNSDSVDSFIFDPGVLPVLGNNRMEIKVPESGDHNRSQHPLVAPPGTQQGCPMGLQFPACFVSVHAGGDKIIGGHEARPHSHPYMAFLYLQKGENSEQCGGFLIREDFVLTAAHCDAGNIKVVLGGHCITCQEESQQVINVIKRVLHPKYRTLNHDIMLLKLEKNATLNNNVTLLPIPPKYFRIPPGTICSIAGWGATSHFPVQQNGRLQETNVTLLNWDECKDQYGKVFTYKMLCAGNAEHEAYEFEEVDSFGMSVLRISALTRRIPEFVWWGHSGLRTEVPGLRFRRLYSAAILRTEREKRKLVEQAQLVDVLEARIQQLRTDDFLDRKDSEVHVVNVSHVISKTRPPWNCHKPPRERPAHTEVHQLSQAQAHGSRWIEKLKQEKWKRSKRQQHLQQKIKDNTSKGEKNSIPKGKLGTINTAVSENEDSVSSAACQLDLGEDMVINNYVENLLREVEEQEISWDPLVSSENLVEDQEGIRQGNIQLNIRSYLEACLFNDDLNQSQKCLHYFHRKVSRRKHLTIDLYNVLMRAWAKKGALKPVGKLFILVEEAGLKPNLESYAAALECIGRSSGCSEKMVSRCLQQLQEDDFTLHQLFESCMFQGDEQEMVLKAVHMVVPDFQPPAHREFKISSCPLVQDLYTKRDSVTYPKLHFTLEELRNRFRQQVVKEQSGTITIDSVEASKPLCAHTIKMRGILQDLRAHWRKCLLEALRERKSQLASSRDRVWRMNLYPYLCLLEDDEYVDAMLQCIASLPPIGESLVTVAKELGSKIYNKHSVQKKVKIGMKEKMGDIYARYAKLLAKDTKPALLLPREKWELLEAEQRCGLSALSEDLPWPNNLVIQLGMQLVDLMVQELKLQTNIINPEQEGKLISVLYHMYTFRSNRQVGFIKPHPIFTEILQGAMETTLTFDSHVMPMLCPPVPWTSPKFGAYVLVPSKLMRCLEGAVQHQLLLEKCPSEDLHPVLDSLNQLGNCAWKINQPVLDIIISIFNDKGNDSLNIPPPISEAPEMPQFQPRDKACSQLEKVAFKRELSRCKKKMAEMHSLRVDALYKLSIANCMRDEIFWFPHNMDFRGRTYPCPPYFNHLGSDLTRAILLFAEGKPLGEHGLNWLKIHLVNLTGLKKRNSLPERLAYANEILEDILDSAINPLDGRKWWMAADEPWQVLACCMEIASAISSPDHRKYISHFPVHQDGSCNGLQHYAALGRDTIGATSVNLMPCDVPQDVYSSVAQQVEEFRRLDAMKGVKIAQVLEGFISRKVVKQTVMTVVYGVTRYGGRLQIEKRLKEIDEFPKEYVWDASHYLVHQVFNSLKEMFTGTREIQDWLTENARLIAKLGSTVQWVTPLGLPIVQPYHRTKSLVVKSNIQSLNLQVGHDVTQLSLQHHEENNEVTQLVSTERGHPTHLAKRYTHSPSWRHLAK</sequence>
<dbReference type="InterPro" id="IPR001314">
    <property type="entry name" value="Peptidase_S1A"/>
</dbReference>
<dbReference type="GO" id="GO:0005576">
    <property type="term" value="C:extracellular region"/>
    <property type="evidence" value="ECO:0007669"/>
    <property type="project" value="UniProtKB-SubCell"/>
</dbReference>
<feature type="domain" description="Peptidase S1" evidence="19">
    <location>
        <begin position="154"/>
        <end position="403"/>
    </location>
</feature>
<feature type="region of interest" description="Disordered" evidence="18">
    <location>
        <begin position="474"/>
        <end position="500"/>
    </location>
</feature>
<feature type="non-terminal residue" evidence="20">
    <location>
        <position position="1"/>
    </location>
</feature>
<keyword evidence="8" id="KW-0496">Mitochondrion</keyword>
<evidence type="ECO:0000256" key="13">
    <source>
        <dbReference type="ARBA" id="ARBA00048552"/>
    </source>
</evidence>
<evidence type="ECO:0000256" key="7">
    <source>
        <dbReference type="ARBA" id="ARBA00022946"/>
    </source>
</evidence>
<dbReference type="GO" id="GO:0003899">
    <property type="term" value="F:DNA-directed RNA polymerase activity"/>
    <property type="evidence" value="ECO:0007669"/>
    <property type="project" value="UniProtKB-EC"/>
</dbReference>
<dbReference type="FunFam" id="2.40.10.10:FF:000005">
    <property type="entry name" value="Serine protease 37"/>
    <property type="match status" value="1"/>
</dbReference>
<feature type="repeat" description="PPR" evidence="16">
    <location>
        <begin position="607"/>
        <end position="641"/>
    </location>
</feature>
<dbReference type="InterPro" id="IPR011990">
    <property type="entry name" value="TPR-like_helical_dom_sf"/>
</dbReference>
<keyword evidence="9" id="KW-0865">Zymogen</keyword>
<dbReference type="InterPro" id="IPR001254">
    <property type="entry name" value="Trypsin_dom"/>
</dbReference>
<dbReference type="Pfam" id="PF14700">
    <property type="entry name" value="RPOL_N"/>
    <property type="match status" value="1"/>
</dbReference>
<evidence type="ECO:0000256" key="5">
    <source>
        <dbReference type="ARBA" id="ARBA00022679"/>
    </source>
</evidence>
<dbReference type="EC" id="2.7.7.6" evidence="17"/>
<feature type="region of interest" description="Disordered" evidence="18">
    <location>
        <begin position="1477"/>
        <end position="1503"/>
    </location>
</feature>
<evidence type="ECO:0000313" key="21">
    <source>
        <dbReference type="Proteomes" id="UP000886611"/>
    </source>
</evidence>
<comment type="subcellular location">
    <subcellularLocation>
        <location evidence="1">Mitochondrion</location>
    </subcellularLocation>
    <subcellularLocation>
        <location evidence="2">Secreted</location>
        <location evidence="2">Extracellular space</location>
    </subcellularLocation>
</comment>
<dbReference type="SMART" id="SM01311">
    <property type="entry name" value="RPOL_N"/>
    <property type="match status" value="1"/>
</dbReference>
<name>A0A8X7XA60_POLSE</name>
<dbReference type="GO" id="GO:0001018">
    <property type="term" value="F:mitochondrial promoter sequence-specific DNA binding"/>
    <property type="evidence" value="ECO:0007669"/>
    <property type="project" value="TreeGrafter"/>
</dbReference>
<dbReference type="InterPro" id="IPR002092">
    <property type="entry name" value="DNA-dir_Rpol_phage-type"/>
</dbReference>
<evidence type="ECO:0000259" key="19">
    <source>
        <dbReference type="PROSITE" id="PS50240"/>
    </source>
</evidence>
<evidence type="ECO:0000256" key="1">
    <source>
        <dbReference type="ARBA" id="ARBA00004173"/>
    </source>
</evidence>
<dbReference type="PROSITE" id="PS00489">
    <property type="entry name" value="RNA_POL_PHAGE_2"/>
    <property type="match status" value="1"/>
</dbReference>
<accession>A0A8X7XA60</accession>
<dbReference type="InterPro" id="IPR009003">
    <property type="entry name" value="Peptidase_S1_PA"/>
</dbReference>
<dbReference type="InterPro" id="IPR046950">
    <property type="entry name" value="DNA-dir_Rpol_C_phage-type"/>
</dbReference>
<gene>
    <name evidence="20" type="primary">Polrmt</name>
    <name evidence="20" type="ORF">GTO96_0003166</name>
</gene>
<keyword evidence="10" id="KW-1015">Disulfide bond</keyword>
<evidence type="ECO:0000256" key="12">
    <source>
        <dbReference type="ARBA" id="ARBA00036320"/>
    </source>
</evidence>
<comment type="catalytic activity">
    <reaction evidence="12">
        <text>Preferential cleavage: Arg-|-Xaa, Lys-|-Xaa.</text>
        <dbReference type="EC" id="3.4.21.4"/>
    </reaction>
</comment>
<dbReference type="EMBL" id="JAATIS010003638">
    <property type="protein sequence ID" value="KAG2464093.1"/>
    <property type="molecule type" value="Genomic_DNA"/>
</dbReference>
<dbReference type="FunFam" id="1.10.150.20:FF:000031">
    <property type="entry name" value="DNA-directed RNA polymerase"/>
    <property type="match status" value="1"/>
</dbReference>
<dbReference type="FunFam" id="1.10.1320.10:FF:000002">
    <property type="entry name" value="DNA-directed RNA polymerase"/>
    <property type="match status" value="1"/>
</dbReference>
<dbReference type="PROSITE" id="PS51375">
    <property type="entry name" value="PPR"/>
    <property type="match status" value="1"/>
</dbReference>
<evidence type="ECO:0000256" key="6">
    <source>
        <dbReference type="ARBA" id="ARBA00022695"/>
    </source>
</evidence>
<dbReference type="Gene3D" id="1.10.1320.10">
    <property type="entry name" value="DNA-directed RNA polymerase, N-terminal domain"/>
    <property type="match status" value="1"/>
</dbReference>
<protein>
    <recommendedName>
        <fullName evidence="17">DNA-directed RNA polymerase</fullName>
        <ecNumber evidence="17">2.7.7.6</ecNumber>
    </recommendedName>
</protein>
<dbReference type="GO" id="GO:0004252">
    <property type="term" value="F:serine-type endopeptidase activity"/>
    <property type="evidence" value="ECO:0007669"/>
    <property type="project" value="UniProtKB-EC"/>
</dbReference>
<comment type="similarity">
    <text evidence="3 17">Belongs to the phage and mitochondrial RNA polymerase family.</text>
</comment>
<feature type="non-terminal residue" evidence="20">
    <location>
        <position position="1503"/>
    </location>
</feature>
<dbReference type="Gene3D" id="2.40.10.10">
    <property type="entry name" value="Trypsin-like serine proteases"/>
    <property type="match status" value="3"/>
</dbReference>
<keyword evidence="5 17" id="KW-0808">Transferase</keyword>
<comment type="subunit">
    <text evidence="15">Homodimer. Component of the mitochondrial transcription initiation complex, composed at least of TFB2M, TFAM and POLRMT. In this complex TFAM recruits POLRMT to the promoter whereas TFB2M induces structural changes in POLRMT to enable promoter opening and trapping of the DNA non-template strand. Upon metabolic stress, forms a complex composed of FOXO3, SIRT3 and mitochondrial RNA polymerase POLRMT; the complex is recruited to mtDNA in a SIRT3-dependent manner. Also forms a complex composed of FOXO3, SIRT3, TFAM and POLRMT. Interacts with TFB1M and TFB2M, leading to the stimulation of transcription. Interacts with TEFM. Interacts with MTRES1.</text>
</comment>
<dbReference type="GO" id="GO:0006508">
    <property type="term" value="P:proteolysis"/>
    <property type="evidence" value="ECO:0007669"/>
    <property type="project" value="InterPro"/>
</dbReference>
<dbReference type="PROSITE" id="PS50240">
    <property type="entry name" value="TRYPSIN_DOM"/>
    <property type="match status" value="1"/>
</dbReference>
<evidence type="ECO:0000256" key="17">
    <source>
        <dbReference type="RuleBase" id="RU003805"/>
    </source>
</evidence>
<dbReference type="Gene3D" id="1.10.150.20">
    <property type="entry name" value="5' to 3' exonuclease, C-terminal subdomain"/>
    <property type="match status" value="1"/>
</dbReference>